<reference evidence="1 2" key="1">
    <citation type="submission" date="2024-04" db="EMBL/GenBank/DDBJ databases">
        <title>Aurantiacibacter sp. DGU6 16S ribosomal RNA gene Genome sequencing and assembly.</title>
        <authorList>
            <person name="Park S."/>
        </authorList>
    </citation>
    <scope>NUCLEOTIDE SEQUENCE [LARGE SCALE GENOMIC DNA]</scope>
    <source>
        <strain evidence="1 2">DGU6</strain>
    </source>
</reference>
<comment type="caution">
    <text evidence="1">The sequence shown here is derived from an EMBL/GenBank/DDBJ whole genome shotgun (WGS) entry which is preliminary data.</text>
</comment>
<sequence length="51" mass="5394">MKLPKIDLSNLPDLDTLTGLFGTTQTPGHDDSIVVLATIIYENTPPGSGLI</sequence>
<keyword evidence="2" id="KW-1185">Reference proteome</keyword>
<dbReference type="RefSeq" id="WP_341673374.1">
    <property type="nucleotide sequence ID" value="NZ_JBBYHV010000001.1"/>
</dbReference>
<name>A0ABU9IEM1_9SPHN</name>
<protein>
    <submittedName>
        <fullName evidence="1">Uncharacterized protein</fullName>
    </submittedName>
</protein>
<organism evidence="1 2">
    <name type="scientific">Aurantiacibacter gilvus</name>
    <dbReference type="NCBI Taxonomy" id="3139141"/>
    <lineage>
        <taxon>Bacteria</taxon>
        <taxon>Pseudomonadati</taxon>
        <taxon>Pseudomonadota</taxon>
        <taxon>Alphaproteobacteria</taxon>
        <taxon>Sphingomonadales</taxon>
        <taxon>Erythrobacteraceae</taxon>
        <taxon>Aurantiacibacter</taxon>
    </lineage>
</organism>
<dbReference type="Proteomes" id="UP001497045">
    <property type="component" value="Unassembled WGS sequence"/>
</dbReference>
<evidence type="ECO:0000313" key="1">
    <source>
        <dbReference type="EMBL" id="MEL1250863.1"/>
    </source>
</evidence>
<evidence type="ECO:0000313" key="2">
    <source>
        <dbReference type="Proteomes" id="UP001497045"/>
    </source>
</evidence>
<dbReference type="EMBL" id="JBBYHV010000001">
    <property type="protein sequence ID" value="MEL1250863.1"/>
    <property type="molecule type" value="Genomic_DNA"/>
</dbReference>
<accession>A0ABU9IEM1</accession>
<gene>
    <name evidence="1" type="ORF">AAEO60_09285</name>
</gene>
<proteinExistence type="predicted"/>